<evidence type="ECO:0008006" key="2">
    <source>
        <dbReference type="Google" id="ProtNLM"/>
    </source>
</evidence>
<accession>A0A6C0JV32</accession>
<proteinExistence type="predicted"/>
<dbReference type="SUPFAM" id="SSF50199">
    <property type="entry name" value="Staphylococcal nuclease"/>
    <property type="match status" value="1"/>
</dbReference>
<organism evidence="1">
    <name type="scientific">viral metagenome</name>
    <dbReference type="NCBI Taxonomy" id="1070528"/>
    <lineage>
        <taxon>unclassified sequences</taxon>
        <taxon>metagenomes</taxon>
        <taxon>organismal metagenomes</taxon>
    </lineage>
</organism>
<dbReference type="EMBL" id="MN740698">
    <property type="protein sequence ID" value="QHU08560.1"/>
    <property type="molecule type" value="Genomic_DNA"/>
</dbReference>
<protein>
    <recommendedName>
        <fullName evidence="2">TNase-like domain-containing protein</fullName>
    </recommendedName>
</protein>
<reference evidence="1" key="1">
    <citation type="journal article" date="2020" name="Nature">
        <title>Giant virus diversity and host interactions through global metagenomics.</title>
        <authorList>
            <person name="Schulz F."/>
            <person name="Roux S."/>
            <person name="Paez-Espino D."/>
            <person name="Jungbluth S."/>
            <person name="Walsh D.A."/>
            <person name="Denef V.J."/>
            <person name="McMahon K.D."/>
            <person name="Konstantinidis K.T."/>
            <person name="Eloe-Fadrosh E.A."/>
            <person name="Kyrpides N.C."/>
            <person name="Woyke T."/>
        </authorList>
    </citation>
    <scope>NUCLEOTIDE SEQUENCE</scope>
    <source>
        <strain evidence="1">GVMAG-S-1063924-116</strain>
    </source>
</reference>
<name>A0A6C0JV32_9ZZZZ</name>
<evidence type="ECO:0000313" key="1">
    <source>
        <dbReference type="EMBL" id="QHU08560.1"/>
    </source>
</evidence>
<dbReference type="InterPro" id="IPR035437">
    <property type="entry name" value="SNase_OB-fold_sf"/>
</dbReference>
<dbReference type="AlphaFoldDB" id="A0A6C0JV32"/>
<dbReference type="Gene3D" id="2.40.50.90">
    <property type="match status" value="1"/>
</dbReference>
<sequence>MGDCEFNCTEEDRQLLIECTSKGVKTFKVQYMSRVAKCVKVYDGDTATFAMRLSPGLPIMKWSCRFAHIDTAEIRSKDEEMKREAMKTRDYVAGLILDQIVRLRFIKHGKYRPVVEVYLEDGTYLNQLLLDEGYAKPYSGSGPKPY</sequence>